<comment type="caution">
    <text evidence="2">The sequence shown here is derived from an EMBL/GenBank/DDBJ whole genome shotgun (WGS) entry which is preliminary data.</text>
</comment>
<dbReference type="EMBL" id="BAABHK010000008">
    <property type="protein sequence ID" value="GAA4630900.1"/>
    <property type="molecule type" value="Genomic_DNA"/>
</dbReference>
<dbReference type="RefSeq" id="WP_345434257.1">
    <property type="nucleotide sequence ID" value="NZ_BAABHK010000008.1"/>
</dbReference>
<name>A0ABP8UFG5_9ACTN</name>
<feature type="transmembrane region" description="Helical" evidence="1">
    <location>
        <begin position="151"/>
        <end position="170"/>
    </location>
</feature>
<keyword evidence="1" id="KW-0472">Membrane</keyword>
<protein>
    <recommendedName>
        <fullName evidence="4">DUF1345 domain-containing protein</fullName>
    </recommendedName>
</protein>
<dbReference type="Proteomes" id="UP001501442">
    <property type="component" value="Unassembled WGS sequence"/>
</dbReference>
<accession>A0ABP8UFG5</accession>
<evidence type="ECO:0000256" key="1">
    <source>
        <dbReference type="SAM" id="Phobius"/>
    </source>
</evidence>
<feature type="transmembrane region" description="Helical" evidence="1">
    <location>
        <begin position="239"/>
        <end position="258"/>
    </location>
</feature>
<reference evidence="3" key="1">
    <citation type="journal article" date="2019" name="Int. J. Syst. Evol. Microbiol.">
        <title>The Global Catalogue of Microorganisms (GCM) 10K type strain sequencing project: providing services to taxonomists for standard genome sequencing and annotation.</title>
        <authorList>
            <consortium name="The Broad Institute Genomics Platform"/>
            <consortium name="The Broad Institute Genome Sequencing Center for Infectious Disease"/>
            <person name="Wu L."/>
            <person name="Ma J."/>
        </authorList>
    </citation>
    <scope>NUCLEOTIDE SEQUENCE [LARGE SCALE GENOMIC DNA]</scope>
    <source>
        <strain evidence="3">JCM 17939</strain>
    </source>
</reference>
<feature type="transmembrane region" description="Helical" evidence="1">
    <location>
        <begin position="112"/>
        <end position="139"/>
    </location>
</feature>
<evidence type="ECO:0008006" key="4">
    <source>
        <dbReference type="Google" id="ProtNLM"/>
    </source>
</evidence>
<evidence type="ECO:0000313" key="2">
    <source>
        <dbReference type="EMBL" id="GAA4630900.1"/>
    </source>
</evidence>
<proteinExistence type="predicted"/>
<sequence length="262" mass="28771">MSEKPPADQHAAQYLVAVMRRQTAHLEKVLHTDAHLPDCFDDVHLPAWLRRTEGEQRLPVTIVVAMAIVLQVELPRRFALQPHFLLPGLEAALAGGLMAANPRRINRESRVLRSASLVLIAVITVANTFSAFTLVRALIDGTAGDDAGPLLATGAAIWGTNVIVFAIWYWELDRGGPAARALAHKAYPDFLFTQMQAPEMAPPDWEPAFLDYLYLSFTNATAFSPTDVMPLPRWSKMMMLAQSAVSIVAVALVIARAVNILK</sequence>
<keyword evidence="3" id="KW-1185">Reference proteome</keyword>
<organism evidence="2 3">
    <name type="scientific">Actinoallomurus vinaceus</name>
    <dbReference type="NCBI Taxonomy" id="1080074"/>
    <lineage>
        <taxon>Bacteria</taxon>
        <taxon>Bacillati</taxon>
        <taxon>Actinomycetota</taxon>
        <taxon>Actinomycetes</taxon>
        <taxon>Streptosporangiales</taxon>
        <taxon>Thermomonosporaceae</taxon>
        <taxon>Actinoallomurus</taxon>
    </lineage>
</organism>
<keyword evidence="1" id="KW-0812">Transmembrane</keyword>
<keyword evidence="1" id="KW-1133">Transmembrane helix</keyword>
<evidence type="ECO:0000313" key="3">
    <source>
        <dbReference type="Proteomes" id="UP001501442"/>
    </source>
</evidence>
<gene>
    <name evidence="2" type="ORF">GCM10023196_058130</name>
</gene>